<evidence type="ECO:0008006" key="5">
    <source>
        <dbReference type="Google" id="ProtNLM"/>
    </source>
</evidence>
<accession>A0A4V3ALP7</accession>
<evidence type="ECO:0000256" key="1">
    <source>
        <dbReference type="SAM" id="MobiDB-lite"/>
    </source>
</evidence>
<reference evidence="3 4" key="1">
    <citation type="submission" date="2019-03" db="EMBL/GenBank/DDBJ databases">
        <title>Luteimonas zhaokaii sp.nov., isolated from the rectal contents of Plateau pika in Yushu, Qinghai Province, China.</title>
        <authorList>
            <person name="Zhang G."/>
        </authorList>
    </citation>
    <scope>NUCLEOTIDE SEQUENCE [LARGE SCALE GENOMIC DNA]</scope>
    <source>
        <strain evidence="3 4">B9</strain>
    </source>
</reference>
<feature type="chain" id="PRO_5020930361" description="Peptidase inhibitor I78 family protein" evidence="2">
    <location>
        <begin position="25"/>
        <end position="127"/>
    </location>
</feature>
<dbReference type="Pfam" id="PF11720">
    <property type="entry name" value="Inhibitor_I78"/>
    <property type="match status" value="1"/>
</dbReference>
<evidence type="ECO:0000313" key="4">
    <source>
        <dbReference type="Proteomes" id="UP000294796"/>
    </source>
</evidence>
<dbReference type="PANTHER" id="PTHR39600">
    <property type="entry name" value="PEPTIDASE INHIBITOR I78 FAMILY PROTEIN"/>
    <property type="match status" value="1"/>
</dbReference>
<feature type="region of interest" description="Disordered" evidence="1">
    <location>
        <begin position="27"/>
        <end position="58"/>
    </location>
</feature>
<keyword evidence="2" id="KW-0732">Signal</keyword>
<gene>
    <name evidence="3" type="ORF">E2F46_09905</name>
</gene>
<sequence>MSLTRNALAAGLATLLSLTVVGCARDDAGTAATPDTTAPAPADAAPAPVDPVATDMPPAMGTCNADAVQSLVGQASSDAVTEQARIDSGAASVRVLSPGDAATMDYREDRLNIMLDADGVIESVRCG</sequence>
<evidence type="ECO:0000313" key="3">
    <source>
        <dbReference type="EMBL" id="TDK23834.1"/>
    </source>
</evidence>
<name>A0A4V3ALP7_9GAMM</name>
<feature type="signal peptide" evidence="2">
    <location>
        <begin position="1"/>
        <end position="24"/>
    </location>
</feature>
<comment type="caution">
    <text evidence="3">The sequence shown here is derived from an EMBL/GenBank/DDBJ whole genome shotgun (WGS) entry which is preliminary data.</text>
</comment>
<protein>
    <recommendedName>
        <fullName evidence="5">Peptidase inhibitor I78 family protein</fullName>
    </recommendedName>
</protein>
<dbReference type="InterPro" id="IPR021719">
    <property type="entry name" value="Prot_inh_I78"/>
</dbReference>
<organism evidence="3 4">
    <name type="scientific">Luteimonas aestuarii</name>
    <dbReference type="NCBI Taxonomy" id="453837"/>
    <lineage>
        <taxon>Bacteria</taxon>
        <taxon>Pseudomonadati</taxon>
        <taxon>Pseudomonadota</taxon>
        <taxon>Gammaproteobacteria</taxon>
        <taxon>Lysobacterales</taxon>
        <taxon>Lysobacteraceae</taxon>
        <taxon>Luteimonas</taxon>
    </lineage>
</organism>
<dbReference type="PROSITE" id="PS51257">
    <property type="entry name" value="PROKAR_LIPOPROTEIN"/>
    <property type="match status" value="1"/>
</dbReference>
<dbReference type="RefSeq" id="WP_133321931.1">
    <property type="nucleotide sequence ID" value="NZ_SMTF01000006.1"/>
</dbReference>
<dbReference type="OrthoDB" id="6049927at2"/>
<dbReference type="Proteomes" id="UP000294796">
    <property type="component" value="Unassembled WGS sequence"/>
</dbReference>
<dbReference type="AlphaFoldDB" id="A0A4V3ALP7"/>
<dbReference type="EMBL" id="SMTF01000006">
    <property type="protein sequence ID" value="TDK23834.1"/>
    <property type="molecule type" value="Genomic_DNA"/>
</dbReference>
<dbReference type="Gene3D" id="3.30.10.10">
    <property type="entry name" value="Trypsin Inhibitor V, subunit A"/>
    <property type="match status" value="1"/>
</dbReference>
<feature type="compositionally biased region" description="Low complexity" evidence="1">
    <location>
        <begin position="29"/>
        <end position="58"/>
    </location>
</feature>
<dbReference type="PANTHER" id="PTHR39600:SF1">
    <property type="entry name" value="PEPTIDASE INHIBITOR I78 FAMILY PROTEIN"/>
    <property type="match status" value="1"/>
</dbReference>
<keyword evidence="4" id="KW-1185">Reference proteome</keyword>
<proteinExistence type="predicted"/>
<evidence type="ECO:0000256" key="2">
    <source>
        <dbReference type="SAM" id="SignalP"/>
    </source>
</evidence>